<dbReference type="GO" id="GO:0005509">
    <property type="term" value="F:calcium ion binding"/>
    <property type="evidence" value="ECO:0007669"/>
    <property type="project" value="InterPro"/>
</dbReference>
<feature type="transmembrane region" description="Helical" evidence="13">
    <location>
        <begin position="2884"/>
        <end position="2902"/>
    </location>
</feature>
<dbReference type="SMART" id="SM00308">
    <property type="entry name" value="LH2"/>
    <property type="match status" value="1"/>
</dbReference>
<comment type="caution">
    <text evidence="11">Lacks conserved residue(s) required for the propagation of feature annotation.</text>
</comment>
<evidence type="ECO:0000256" key="6">
    <source>
        <dbReference type="ARBA" id="ARBA00022989"/>
    </source>
</evidence>
<evidence type="ECO:0000256" key="13">
    <source>
        <dbReference type="SAM" id="Phobius"/>
    </source>
</evidence>
<feature type="transmembrane region" description="Helical" evidence="13">
    <location>
        <begin position="2598"/>
        <end position="2618"/>
    </location>
</feature>
<dbReference type="SUPFAM" id="SSF49299">
    <property type="entry name" value="PKD domain"/>
    <property type="match status" value="4"/>
</dbReference>
<feature type="transmembrane region" description="Helical" evidence="13">
    <location>
        <begin position="2109"/>
        <end position="2129"/>
    </location>
</feature>
<dbReference type="InterPro" id="IPR051223">
    <property type="entry name" value="Polycystin"/>
</dbReference>
<dbReference type="InterPro" id="IPR000203">
    <property type="entry name" value="GPS"/>
</dbReference>
<dbReference type="GO" id="GO:0005886">
    <property type="term" value="C:plasma membrane"/>
    <property type="evidence" value="ECO:0007669"/>
    <property type="project" value="UniProtKB-SubCell"/>
</dbReference>
<feature type="region of interest" description="Disordered" evidence="12">
    <location>
        <begin position="1216"/>
        <end position="1251"/>
    </location>
</feature>
<feature type="transmembrane region" description="Helical" evidence="13">
    <location>
        <begin position="2974"/>
        <end position="2994"/>
    </location>
</feature>
<keyword evidence="19" id="KW-1185">Reference proteome</keyword>
<dbReference type="InterPro" id="IPR036392">
    <property type="entry name" value="PLAT/LH2_dom_sf"/>
</dbReference>
<dbReference type="PANTHER" id="PTHR10877">
    <property type="entry name" value="POLYCYSTIN FAMILY MEMBER"/>
    <property type="match status" value="1"/>
</dbReference>
<dbReference type="InterPro" id="IPR022409">
    <property type="entry name" value="PKD/Chitinase_dom"/>
</dbReference>
<name>A0AAE1U4Q7_9EUCA</name>
<evidence type="ECO:0000256" key="3">
    <source>
        <dbReference type="ARBA" id="ARBA00007200"/>
    </source>
</evidence>
<keyword evidence="9" id="KW-1015">Disulfide bond</keyword>
<dbReference type="PROSITE" id="PS50093">
    <property type="entry name" value="PKD"/>
    <property type="match status" value="1"/>
</dbReference>
<proteinExistence type="inferred from homology"/>
<feature type="transmembrane region" description="Helical" evidence="13">
    <location>
        <begin position="2460"/>
        <end position="2486"/>
    </location>
</feature>
<feature type="domain" description="PKD" evidence="15">
    <location>
        <begin position="570"/>
        <end position="634"/>
    </location>
</feature>
<evidence type="ECO:0000256" key="2">
    <source>
        <dbReference type="ARBA" id="ARBA00004651"/>
    </source>
</evidence>
<dbReference type="Gene3D" id="2.60.60.20">
    <property type="entry name" value="PLAT/LH2 domain"/>
    <property type="match status" value="1"/>
</dbReference>
<feature type="chain" id="PRO_5042039612" evidence="14">
    <location>
        <begin position="36"/>
        <end position="3136"/>
    </location>
</feature>
<evidence type="ECO:0000256" key="4">
    <source>
        <dbReference type="ARBA" id="ARBA00022692"/>
    </source>
</evidence>
<keyword evidence="6 13" id="KW-1133">Transmembrane helix</keyword>
<keyword evidence="4 13" id="KW-0812">Transmembrane</keyword>
<evidence type="ECO:0000256" key="12">
    <source>
        <dbReference type="SAM" id="MobiDB-lite"/>
    </source>
</evidence>
<dbReference type="InterPro" id="IPR013122">
    <property type="entry name" value="PKD1_2_channel"/>
</dbReference>
<feature type="signal peptide" evidence="14">
    <location>
        <begin position="1"/>
        <end position="35"/>
    </location>
</feature>
<feature type="compositionally biased region" description="Acidic residues" evidence="12">
    <location>
        <begin position="1739"/>
        <end position="1759"/>
    </location>
</feature>
<protein>
    <submittedName>
        <fullName evidence="18">Uncharacterized protein</fullName>
    </submittedName>
</protein>
<dbReference type="Pfam" id="PF08016">
    <property type="entry name" value="PKD_channel"/>
    <property type="match status" value="1"/>
</dbReference>
<dbReference type="InterPro" id="IPR057244">
    <property type="entry name" value="GAIN_B"/>
</dbReference>
<dbReference type="GO" id="GO:0050982">
    <property type="term" value="P:detection of mechanical stimulus"/>
    <property type="evidence" value="ECO:0007669"/>
    <property type="project" value="TreeGrafter"/>
</dbReference>
<organism evidence="18 19">
    <name type="scientific">Petrolisthes manimaculis</name>
    <dbReference type="NCBI Taxonomy" id="1843537"/>
    <lineage>
        <taxon>Eukaryota</taxon>
        <taxon>Metazoa</taxon>
        <taxon>Ecdysozoa</taxon>
        <taxon>Arthropoda</taxon>
        <taxon>Crustacea</taxon>
        <taxon>Multicrustacea</taxon>
        <taxon>Malacostraca</taxon>
        <taxon>Eumalacostraca</taxon>
        <taxon>Eucarida</taxon>
        <taxon>Decapoda</taxon>
        <taxon>Pleocyemata</taxon>
        <taxon>Anomura</taxon>
        <taxon>Galatheoidea</taxon>
        <taxon>Porcellanidae</taxon>
        <taxon>Petrolisthes</taxon>
    </lineage>
</organism>
<evidence type="ECO:0000256" key="7">
    <source>
        <dbReference type="ARBA" id="ARBA00023069"/>
    </source>
</evidence>
<accession>A0AAE1U4Q7</accession>
<dbReference type="SUPFAM" id="SSF49723">
    <property type="entry name" value="Lipase/lipooxygenase domain (PLAT/LH2 domain)"/>
    <property type="match status" value="1"/>
</dbReference>
<gene>
    <name evidence="18" type="ORF">Pmani_020206</name>
</gene>
<feature type="transmembrane region" description="Helical" evidence="13">
    <location>
        <begin position="3034"/>
        <end position="3059"/>
    </location>
</feature>
<comment type="subcellular location">
    <subcellularLocation>
        <location evidence="2">Cell membrane</location>
        <topology evidence="2">Multi-pass membrane protein</topology>
    </subcellularLocation>
    <subcellularLocation>
        <location evidence="1">Cell projection</location>
        <location evidence="1">Cilium</location>
    </subcellularLocation>
</comment>
<evidence type="ECO:0000256" key="14">
    <source>
        <dbReference type="SAM" id="SignalP"/>
    </source>
</evidence>
<evidence type="ECO:0000256" key="5">
    <source>
        <dbReference type="ARBA" id="ARBA00022729"/>
    </source>
</evidence>
<dbReference type="Pfam" id="PF20519">
    <property type="entry name" value="Polycystin_dom"/>
    <property type="match status" value="1"/>
</dbReference>
<reference evidence="18" key="1">
    <citation type="submission" date="2023-11" db="EMBL/GenBank/DDBJ databases">
        <title>Genome assemblies of two species of porcelain crab, Petrolisthes cinctipes and Petrolisthes manimaculis (Anomura: Porcellanidae).</title>
        <authorList>
            <person name="Angst P."/>
        </authorList>
    </citation>
    <scope>NUCLEOTIDE SEQUENCE</scope>
    <source>
        <strain evidence="18">PB745_02</strain>
        <tissue evidence="18">Gill</tissue>
    </source>
</reference>
<dbReference type="PROSITE" id="PS50221">
    <property type="entry name" value="GAIN_B"/>
    <property type="match status" value="1"/>
</dbReference>
<feature type="region of interest" description="Disordered" evidence="12">
    <location>
        <begin position="1737"/>
        <end position="1759"/>
    </location>
</feature>
<evidence type="ECO:0000259" key="15">
    <source>
        <dbReference type="PROSITE" id="PS50093"/>
    </source>
</evidence>
<dbReference type="SMART" id="SM00089">
    <property type="entry name" value="PKD"/>
    <property type="match status" value="6"/>
</dbReference>
<feature type="transmembrane region" description="Helical" evidence="13">
    <location>
        <begin position="2934"/>
        <end position="2954"/>
    </location>
</feature>
<dbReference type="InterPro" id="IPR035986">
    <property type="entry name" value="PKD_dom_sf"/>
</dbReference>
<dbReference type="Gene3D" id="2.60.40.10">
    <property type="entry name" value="Immunoglobulins"/>
    <property type="match status" value="1"/>
</dbReference>
<dbReference type="InterPro" id="IPR001024">
    <property type="entry name" value="PLAT/LH2_dom"/>
</dbReference>
<dbReference type="Gene3D" id="2.60.220.50">
    <property type="match status" value="1"/>
</dbReference>
<dbReference type="PRINTS" id="PR01433">
    <property type="entry name" value="POLYCYSTIN2"/>
</dbReference>
<dbReference type="InterPro" id="IPR046338">
    <property type="entry name" value="GAIN_dom_sf"/>
</dbReference>
<feature type="region of interest" description="Disordered" evidence="12">
    <location>
        <begin position="1598"/>
        <end position="1629"/>
    </location>
</feature>
<comment type="caution">
    <text evidence="18">The sequence shown here is derived from an EMBL/GenBank/DDBJ whole genome shotgun (WGS) entry which is preliminary data.</text>
</comment>
<evidence type="ECO:0000313" key="18">
    <source>
        <dbReference type="EMBL" id="KAK4308076.1"/>
    </source>
</evidence>
<keyword evidence="7" id="KW-0969">Cilium</keyword>
<dbReference type="InterPro" id="IPR046791">
    <property type="entry name" value="Polycystin_dom"/>
</dbReference>
<dbReference type="Pfam" id="PF01477">
    <property type="entry name" value="PLAT"/>
    <property type="match status" value="1"/>
</dbReference>
<feature type="transmembrane region" description="Helical" evidence="13">
    <location>
        <begin position="2498"/>
        <end position="2520"/>
    </location>
</feature>
<evidence type="ECO:0000256" key="11">
    <source>
        <dbReference type="PROSITE-ProRule" id="PRU00152"/>
    </source>
</evidence>
<evidence type="ECO:0000256" key="10">
    <source>
        <dbReference type="ARBA" id="ARBA00023180"/>
    </source>
</evidence>
<evidence type="ECO:0000313" key="19">
    <source>
        <dbReference type="Proteomes" id="UP001292094"/>
    </source>
</evidence>
<evidence type="ECO:0000259" key="16">
    <source>
        <dbReference type="PROSITE" id="PS50095"/>
    </source>
</evidence>
<keyword evidence="8 13" id="KW-0472">Membrane</keyword>
<evidence type="ECO:0000256" key="1">
    <source>
        <dbReference type="ARBA" id="ARBA00004138"/>
    </source>
</evidence>
<keyword evidence="5 14" id="KW-0732">Signal</keyword>
<evidence type="ECO:0000259" key="17">
    <source>
        <dbReference type="PROSITE" id="PS50221"/>
    </source>
</evidence>
<feature type="domain" description="PLAT" evidence="16">
    <location>
        <begin position="2154"/>
        <end position="2275"/>
    </location>
</feature>
<feature type="transmembrane region" description="Helical" evidence="13">
    <location>
        <begin position="2321"/>
        <end position="2342"/>
    </location>
</feature>
<feature type="transmembrane region" description="Helical" evidence="13">
    <location>
        <begin position="2844"/>
        <end position="2863"/>
    </location>
</feature>
<feature type="transmembrane region" description="Helical" evidence="13">
    <location>
        <begin position="2362"/>
        <end position="2384"/>
    </location>
</feature>
<evidence type="ECO:0000256" key="9">
    <source>
        <dbReference type="ARBA" id="ARBA00023157"/>
    </source>
</evidence>
<dbReference type="Pfam" id="PF01825">
    <property type="entry name" value="GPS"/>
    <property type="match status" value="1"/>
</dbReference>
<keyword evidence="10" id="KW-0325">Glycoprotein</keyword>
<feature type="compositionally biased region" description="Acidic residues" evidence="12">
    <location>
        <begin position="1602"/>
        <end position="1620"/>
    </location>
</feature>
<dbReference type="PROSITE" id="PS51257">
    <property type="entry name" value="PROKAR_LIPOPROTEIN"/>
    <property type="match status" value="1"/>
</dbReference>
<dbReference type="InterPro" id="IPR003915">
    <property type="entry name" value="PKD_2"/>
</dbReference>
<dbReference type="InterPro" id="IPR000601">
    <property type="entry name" value="PKD_dom"/>
</dbReference>
<sequence length="3136" mass="344560">MPTLRNPNGGPPLPPSPVATLLVLLFISSCVPVDGSDPDLDWHVYPRWVKVGEATAVNYQVLADSQVIAVNISVKYDDQLVDYIISKVNTSGEHRVNLSLTWWSESESNQPSTQDLVRSSTLWGYYPVTPQQVSFTLTPLFIIIPPGSLSATINVTSAGELPTLLTGTLTWVDETSPMNFSLTDLTQPGSQGPVSQVYKYNYTVPGEHTVRMTLRNPVSVVEIANKVTVLEQIKLSHILVNNRNWTESEVLTTSVRVSFTPIVTAGVSTAFHLTVGEDTTTSSGHTLDYTFSSAGSYNLSIVGEGAAGMSDPVFLSVTVYRPVTLEDVEFVLSENIIWPPGTMRTLYAFLDKAMANVTVSSEELPTHLNISLSWSDDQPDTHMDLKSDTPPGATGSVTKSIERTLEQSGTYEVTLVLTNLVSQITITKQVTVLDQISLESMSVEYVSSLEEDVPGTGIYKTGRPINFTATIGSGQPTTFVLSISGTNVTSSTSTIIYTFQNAGEFKVNMTALGDAGESLPVTTTILTAVPVQDVHLNLTVPDFVVVPPGKVSIVLTIMSQVELPTHVLGFNVTWGDGKTTLGIGRELEEVTSPGTVGSVSSNANHTYSTSGDYLVEVVVFSAVSQASVSQQVRILDDLTAGAVLVNYANPDDAPQSFTPAYSTGVPLNLTAVVLSGQPSLFTFYVEGQAIESEQNSIIYTFTAAGEHLINLTTSGETGESVPVSTRVVLEQPVEAYHLSLTFTEPIVSPPGEVNVTVAVSRYAPEIELPTNLTGFLDWGDINSNTQARVSLDLTSQTTPGSLGPANHRLSYAFGQAGEYEVTLSLCNLVSCANLTQMLRVLDHPSIGGVVVGYINPRDAPPPPQMAGQVFLTGVELNLTALVEAGLVGQFVLKINGEEVAEEQGPSFTYIFERESDYEVSIQGRGAAELSSSASLWVRVRSLLSKLTLQASTPSTRILHNITYTLASSQNLGACLSLDFGDGEIVGWQRVGGQCEGKEDGREKWQASPLSTPITLTHAYSSVGVYTSVARLFSAMGELTERRNVTVLEALPCSQLLVVMERNATLDSPISITRAEKLWVRSVAKVNCTVPGINLDISWVVMNINETEVVKLPETVDTTKGTLYLPPRTLHYGLYSVTVIYNVSMTNEDGVLVWETITGESGVNVGKSDLVVVAVKGGAPRIRRGTLQTLNLNPGHFSFDPDYPEIPLVSFTWQCREEGEELPSEGEEVTSDPPTSREEYGTGQGREGGGCWGQGPGMMSNASPNFSISVNLFRTPYITYKIEVATRSKDGRTSGTGVEVEVVEGDPPTLTSACSPPWICRQVEGAQLVNPQKLILESGCVVEAGEEPVGEDGCGKVPLKYTWNVAGVAGSLIQPLDVMDVAIGLNQRKLALLDDFWVKFGSQFRTFDVQVTATRPGETSEGLALQRIRINEAPVGGTCTAEVMQDIHKDEEEEEEEEGSFEVEVRVGREEPPTLIVTALTDTVILNCTDWEDPEGFEIPKYSFFATTERGEKVTLTFSSKNHAKVILPYANLTLWAGVSDQLGAETLYMTAVVIPLLPSQELFKEYQTRKTLLKAVSARDQTRVDMLLSAEKSLMGITLPSEAEDSEDNKANDEEEEDESSATQEKNKDMLSSVDKFSITSMDEVIQVNNILGSIADPLPKESQEGAVAALKTLAGAADSTAPLAQQKDFAAGALATTASLLTGVNKNVKKGNGTSEKRAEKMVAMARRRLRRSIWNQTEEEEEEEVEEEYLPSEEDEDANKKVESLLGVVGSAQGSLLASAVVGEEPARVEAGGKVNMAVGFFDAGELDGRVVGVGGATYVFPSYCSIVGEPDDCLTNKSITVGIQMAKWSNQVHGYGGGRESLGDDSSTVQLSLVDAASHPLPVRNATRDFIIHIPRDEGSSVEPEVVEPRVSNTMPLSIHKVEVPLPNLGVSVLVSPSNQSDASQWVLAWSSSELNGSLEHTENLLYFNELNYHPDTGFYELFLDSETIGEATGTYSIGIGHYNMTEAVQEEHPCFEDPPPGTFIYSFATGFNESYSFSSFVSSCLFFNKETLSWSSEGCRVVGANTTITTCACNHLTSFGSGFFVAPNAIDFSYVFANAGFLDNLTIYLTLIISLALYFIGLVYARIKDRRDVEKVGVIPLADNEPSDQYLYVLIVHTGHIPNAGTKSKVQFLIAGDWEESDVRTLNEAETSRPLLTRGSVDHYLMATSRPLGPLHYLRIWHDNGGKGRSSSWFLGYMVVRDIQTGEQFQFICNQWLAVEEGDGLIDRLVAVAGEEQLRDLSHVFTHSVDKSMADDHLWFSVFLRPPRSRFTRVQRLSSCMALLYLSMLVNAMFYQKVPEDGAGGGLRLGPVSISPQALGIGFISNLIVFPPSFAIVFFFRKSRPRKVKESRLQIALRKQRESAGDVESEGSGNFSYSLDPKPTTLNSTVSLKELIAQQEKDKDKNKVGRRRKFSLPWWFVLVAWFLCAVSIGTAVFFLWAYGIQFGNAKVTKWLTALLSSIVSSVLFTQPVKIYLMSLLLAWVMKRPIDEFEDYDDDEEEFHPARDEELLRGPRALGSGVSRRNKNQIGTNLTEEEIAAAKEKRLQEVAMQDLLLEILVYMIFLTLILSVSHGTKDPNVFLMRENIKNTFAHYSPPDSSCPSFLKMQDTNGLWCWLQTTLAGNLLNRTLYNGRPRTQDMCGTAIDRITFILGYPILRQIRLNPGSSAHHPVTHSSKEDNRDYGPSWNLSHPASLHYTHFSALQLHGVSIDGTLDKYSGGGYLVELRGPLAKVVHTLQTLQEDEWIDEQTHALFIEFAVYNPQVNLFGVSMFIIEFFPGGGVLPKFDFQALKLLRYHSPGAGYVLFSEIGYILFTFFYTRREYKALKKLGWSYFKSIWNIFEIWIIGLAYTTIVFYLLKTSLTYYLLDKFIATLGKKYIRIQPLAVLDNILGYVVALQVFIGTLKLLKLLRFNRRIGMLSATLKYASGDILGFGLIFIVTLVSFVTIFYLNTLSTVEEFSTFVKATESSFFLINKKFHEIRDSSPVIGPLFYFIFAFILYWVVFQLLIAIICHAFEQVNKDLSRQPNDYEVVEYMVNKLSSYLSGLRPNAVHQVNIPPPKPPNIDGQVRSADIALDRIMASLDRNFPALTKY</sequence>
<dbReference type="SMART" id="SM00303">
    <property type="entry name" value="GPS"/>
    <property type="match status" value="1"/>
</dbReference>
<evidence type="ECO:0000256" key="8">
    <source>
        <dbReference type="ARBA" id="ARBA00023136"/>
    </source>
</evidence>
<comment type="similarity">
    <text evidence="3">Belongs to the polycystin family.</text>
</comment>
<dbReference type="GO" id="GO:0005929">
    <property type="term" value="C:cilium"/>
    <property type="evidence" value="ECO:0007669"/>
    <property type="project" value="UniProtKB-SubCell"/>
</dbReference>
<feature type="compositionally biased region" description="Acidic residues" evidence="12">
    <location>
        <begin position="1217"/>
        <end position="1229"/>
    </location>
</feature>
<dbReference type="InterPro" id="IPR013783">
    <property type="entry name" value="Ig-like_fold"/>
</dbReference>
<feature type="domain" description="GAIN-B" evidence="17">
    <location>
        <begin position="1923"/>
        <end position="2095"/>
    </location>
</feature>
<feature type="compositionally biased region" description="Gly residues" evidence="12">
    <location>
        <begin position="1241"/>
        <end position="1251"/>
    </location>
</feature>
<dbReference type="GO" id="GO:0005262">
    <property type="term" value="F:calcium channel activity"/>
    <property type="evidence" value="ECO:0007669"/>
    <property type="project" value="TreeGrafter"/>
</dbReference>
<keyword evidence="7" id="KW-0966">Cell projection</keyword>
<dbReference type="EMBL" id="JAWZYT010001929">
    <property type="protein sequence ID" value="KAK4308076.1"/>
    <property type="molecule type" value="Genomic_DNA"/>
</dbReference>
<dbReference type="PANTHER" id="PTHR10877:SF150">
    <property type="entry name" value="REJ DOMAIN-CONTAINING PROTEIN"/>
    <property type="match status" value="1"/>
</dbReference>
<dbReference type="FunFam" id="2.60.60.20:FF:000022">
    <property type="entry name" value="Uncharacterized protein"/>
    <property type="match status" value="1"/>
</dbReference>
<dbReference type="PROSITE" id="PS50095">
    <property type="entry name" value="PLAT"/>
    <property type="match status" value="1"/>
</dbReference>
<dbReference type="Proteomes" id="UP001292094">
    <property type="component" value="Unassembled WGS sequence"/>
</dbReference>